<dbReference type="Proteomes" id="UP000474175">
    <property type="component" value="Unassembled WGS sequence"/>
</dbReference>
<feature type="signal peptide" evidence="1">
    <location>
        <begin position="1"/>
        <end position="18"/>
    </location>
</feature>
<sequence length="144" mass="16447">MKKQLLFFALLVALSACQNENDVRPNQAITSAASGLYQTNFFLDPSCVAIPDGKMPYAEIKKETDSTITIAYTRFYPDKEIRQLEHVLLSRQAESIQLKLNKASIGSIQTDRIFTDKGMEKEGQVLRINWQKTPQDFIYFTGYK</sequence>
<keyword evidence="1" id="KW-0732">Signal</keyword>
<organism evidence="2 3">
    <name type="scientific">Spirosoma terrae</name>
    <dbReference type="NCBI Taxonomy" id="1968276"/>
    <lineage>
        <taxon>Bacteria</taxon>
        <taxon>Pseudomonadati</taxon>
        <taxon>Bacteroidota</taxon>
        <taxon>Cytophagia</taxon>
        <taxon>Cytophagales</taxon>
        <taxon>Cytophagaceae</taxon>
        <taxon>Spirosoma</taxon>
    </lineage>
</organism>
<comment type="caution">
    <text evidence="2">The sequence shown here is derived from an EMBL/GenBank/DDBJ whole genome shotgun (WGS) entry which is preliminary data.</text>
</comment>
<proteinExistence type="predicted"/>
<accession>A0A6L9L1W1</accession>
<gene>
    <name evidence="2" type="ORF">GK108_00895</name>
</gene>
<evidence type="ECO:0000313" key="2">
    <source>
        <dbReference type="EMBL" id="NDU93417.1"/>
    </source>
</evidence>
<reference evidence="2 3" key="1">
    <citation type="submission" date="2020-02" db="EMBL/GenBank/DDBJ databases">
        <title>Draft genome sequence of two Spirosoma agri KCTC 52727 and Spirosoma terrae KCTC 52035.</title>
        <authorList>
            <person name="Rojas J."/>
            <person name="Ambika Manirajan B."/>
            <person name="Suarez C."/>
            <person name="Ratering S."/>
            <person name="Schnell S."/>
        </authorList>
    </citation>
    <scope>NUCLEOTIDE SEQUENCE [LARGE SCALE GENOMIC DNA]</scope>
    <source>
        <strain evidence="2 3">KCTC 52035</strain>
    </source>
</reference>
<protein>
    <recommendedName>
        <fullName evidence="4">Lipoprotein</fullName>
    </recommendedName>
</protein>
<dbReference type="RefSeq" id="WP_163941396.1">
    <property type="nucleotide sequence ID" value="NZ_JAAFZH010000001.1"/>
</dbReference>
<evidence type="ECO:0000256" key="1">
    <source>
        <dbReference type="SAM" id="SignalP"/>
    </source>
</evidence>
<keyword evidence="3" id="KW-1185">Reference proteome</keyword>
<dbReference type="PROSITE" id="PS51257">
    <property type="entry name" value="PROKAR_LIPOPROTEIN"/>
    <property type="match status" value="1"/>
</dbReference>
<name>A0A6L9L1W1_9BACT</name>
<dbReference type="EMBL" id="JAAFZH010000001">
    <property type="protein sequence ID" value="NDU93417.1"/>
    <property type="molecule type" value="Genomic_DNA"/>
</dbReference>
<feature type="chain" id="PRO_5026713067" description="Lipoprotein" evidence="1">
    <location>
        <begin position="19"/>
        <end position="144"/>
    </location>
</feature>
<evidence type="ECO:0008006" key="4">
    <source>
        <dbReference type="Google" id="ProtNLM"/>
    </source>
</evidence>
<evidence type="ECO:0000313" key="3">
    <source>
        <dbReference type="Proteomes" id="UP000474175"/>
    </source>
</evidence>
<dbReference type="AlphaFoldDB" id="A0A6L9L1W1"/>